<organism evidence="2 3">
    <name type="scientific">Thalassotalea marina</name>
    <dbReference type="NCBI Taxonomy" id="1673741"/>
    <lineage>
        <taxon>Bacteria</taxon>
        <taxon>Pseudomonadati</taxon>
        <taxon>Pseudomonadota</taxon>
        <taxon>Gammaproteobacteria</taxon>
        <taxon>Alteromonadales</taxon>
        <taxon>Colwelliaceae</taxon>
        <taxon>Thalassotalea</taxon>
    </lineage>
</organism>
<gene>
    <name evidence="2" type="ORF">GCM10017161_19290</name>
</gene>
<reference evidence="2" key="2">
    <citation type="submission" date="2020-09" db="EMBL/GenBank/DDBJ databases">
        <authorList>
            <person name="Sun Q."/>
            <person name="Kim S."/>
        </authorList>
    </citation>
    <scope>NUCLEOTIDE SEQUENCE</scope>
    <source>
        <strain evidence="2">KCTC 42731</strain>
    </source>
</reference>
<dbReference type="InterPro" id="IPR032710">
    <property type="entry name" value="NTF2-like_dom_sf"/>
</dbReference>
<accession>A0A919EKS9</accession>
<evidence type="ECO:0000259" key="1">
    <source>
        <dbReference type="Pfam" id="PF12680"/>
    </source>
</evidence>
<dbReference type="Gene3D" id="3.10.450.50">
    <property type="match status" value="1"/>
</dbReference>
<evidence type="ECO:0000313" key="3">
    <source>
        <dbReference type="Proteomes" id="UP000623842"/>
    </source>
</evidence>
<dbReference type="Pfam" id="PF12680">
    <property type="entry name" value="SnoaL_2"/>
    <property type="match status" value="1"/>
</dbReference>
<sequence>MDITTKERLINQYLNAYNDFDIQGMLDVLTQEVLFKNFSGDEQTFATKGKDEFKILAEQGAQYFTQRQQIITDIEHFDDKSIIELDYYAIVGTDLPNGLKAGEELKLKGRSIFKFGKDKISSITDVS</sequence>
<dbReference type="EMBL" id="BNCK01000004">
    <property type="protein sequence ID" value="GHF91568.1"/>
    <property type="molecule type" value="Genomic_DNA"/>
</dbReference>
<dbReference type="InterPro" id="IPR037401">
    <property type="entry name" value="SnoaL-like"/>
</dbReference>
<keyword evidence="3" id="KW-1185">Reference proteome</keyword>
<feature type="domain" description="SnoaL-like" evidence="1">
    <location>
        <begin position="11"/>
        <end position="121"/>
    </location>
</feature>
<protein>
    <recommendedName>
        <fullName evidence="1">SnoaL-like domain-containing protein</fullName>
    </recommendedName>
</protein>
<dbReference type="SUPFAM" id="SSF54427">
    <property type="entry name" value="NTF2-like"/>
    <property type="match status" value="1"/>
</dbReference>
<dbReference type="RefSeq" id="WP_189769781.1">
    <property type="nucleotide sequence ID" value="NZ_BNCK01000004.1"/>
</dbReference>
<dbReference type="Proteomes" id="UP000623842">
    <property type="component" value="Unassembled WGS sequence"/>
</dbReference>
<reference evidence="2" key="1">
    <citation type="journal article" date="2014" name="Int. J. Syst. Evol. Microbiol.">
        <title>Complete genome sequence of Corynebacterium casei LMG S-19264T (=DSM 44701T), isolated from a smear-ripened cheese.</title>
        <authorList>
            <consortium name="US DOE Joint Genome Institute (JGI-PGF)"/>
            <person name="Walter F."/>
            <person name="Albersmeier A."/>
            <person name="Kalinowski J."/>
            <person name="Ruckert C."/>
        </authorList>
    </citation>
    <scope>NUCLEOTIDE SEQUENCE</scope>
    <source>
        <strain evidence="2">KCTC 42731</strain>
    </source>
</reference>
<dbReference type="AlphaFoldDB" id="A0A919EKS9"/>
<name>A0A919EKS9_9GAMM</name>
<evidence type="ECO:0000313" key="2">
    <source>
        <dbReference type="EMBL" id="GHF91568.1"/>
    </source>
</evidence>
<comment type="caution">
    <text evidence="2">The sequence shown here is derived from an EMBL/GenBank/DDBJ whole genome shotgun (WGS) entry which is preliminary data.</text>
</comment>
<proteinExistence type="predicted"/>